<gene>
    <name evidence="3" type="ORF">HMPREF9144_2624</name>
</gene>
<dbReference type="Pfam" id="PF01464">
    <property type="entry name" value="SLT"/>
    <property type="match status" value="1"/>
</dbReference>
<dbReference type="Gene3D" id="1.10.530.10">
    <property type="match status" value="1"/>
</dbReference>
<feature type="chain" id="PRO_5003381913" description="Transglycosylase SLT domain-containing protein" evidence="1">
    <location>
        <begin position="23"/>
        <end position="142"/>
    </location>
</feature>
<dbReference type="AlphaFoldDB" id="F9DLT2"/>
<name>F9DLT2_9BACT</name>
<accession>F9DLT2</accession>
<evidence type="ECO:0000259" key="2">
    <source>
        <dbReference type="Pfam" id="PF01464"/>
    </source>
</evidence>
<dbReference type="HOGENOM" id="CLU_127093_0_0_10"/>
<evidence type="ECO:0000313" key="4">
    <source>
        <dbReference type="Proteomes" id="UP000004123"/>
    </source>
</evidence>
<proteinExistence type="predicted"/>
<keyword evidence="1" id="KW-0732">Signal</keyword>
<comment type="caution">
    <text evidence="3">The sequence shown here is derived from an EMBL/GenBank/DDBJ whole genome shotgun (WGS) entry which is preliminary data.</text>
</comment>
<dbReference type="eggNOG" id="COG0741">
    <property type="taxonomic scope" value="Bacteria"/>
</dbReference>
<evidence type="ECO:0000256" key="1">
    <source>
        <dbReference type="SAM" id="SignalP"/>
    </source>
</evidence>
<feature type="domain" description="Transglycosylase SLT" evidence="2">
    <location>
        <begin position="25"/>
        <end position="136"/>
    </location>
</feature>
<reference evidence="3 4" key="1">
    <citation type="submission" date="2011-04" db="EMBL/GenBank/DDBJ databases">
        <authorList>
            <person name="Muzny D."/>
            <person name="Qin X."/>
            <person name="Deng J."/>
            <person name="Jiang H."/>
            <person name="Liu Y."/>
            <person name="Qu J."/>
            <person name="Song X.-Z."/>
            <person name="Zhang L."/>
            <person name="Thornton R."/>
            <person name="Coyle M."/>
            <person name="Francisco L."/>
            <person name="Jackson L."/>
            <person name="Javaid M."/>
            <person name="Korchina V."/>
            <person name="Kovar C."/>
            <person name="Mata R."/>
            <person name="Mathew T."/>
            <person name="Ngo R."/>
            <person name="Nguyen L."/>
            <person name="Nguyen N."/>
            <person name="Okwuonu G."/>
            <person name="Ongeri F."/>
            <person name="Pham C."/>
            <person name="Simmons D."/>
            <person name="Wilczek-Boney K."/>
            <person name="Hale W."/>
            <person name="Jakkamsetti A."/>
            <person name="Pham P."/>
            <person name="Ruth R."/>
            <person name="San Lucas F."/>
            <person name="Warren J."/>
            <person name="Zhang J."/>
            <person name="Zhao Z."/>
            <person name="Zhou C."/>
            <person name="Zhu D."/>
            <person name="Lee S."/>
            <person name="Bess C."/>
            <person name="Blankenburg K."/>
            <person name="Forbes L."/>
            <person name="Fu Q."/>
            <person name="Gubbala S."/>
            <person name="Hirani K."/>
            <person name="Jayaseelan J.C."/>
            <person name="Lara F."/>
            <person name="Munidasa M."/>
            <person name="Palculict T."/>
            <person name="Patil S."/>
            <person name="Pu L.-L."/>
            <person name="Saada N."/>
            <person name="Tang L."/>
            <person name="Weissenberger G."/>
            <person name="Zhu Y."/>
            <person name="Hemphill L."/>
            <person name="Shang Y."/>
            <person name="Youmans B."/>
            <person name="Ayvaz T."/>
            <person name="Ross M."/>
            <person name="Santibanez J."/>
            <person name="Aqrawi P."/>
            <person name="Gross S."/>
            <person name="Joshi V."/>
            <person name="Fowler G."/>
            <person name="Nazareth L."/>
            <person name="Reid J."/>
            <person name="Worley K."/>
            <person name="Petrosino J."/>
            <person name="Highlander S."/>
            <person name="Gibbs R."/>
        </authorList>
    </citation>
    <scope>NUCLEOTIDE SEQUENCE [LARGE SCALE GENOMIC DNA]</scope>
    <source>
        <strain evidence="3 4">ATCC 700821</strain>
    </source>
</reference>
<sequence length="142" mass="16146">MRNIRTLTVGILMVLALNSASAETAAKAKKFDWRPVMDAITQVESKGNAKAVNGPHAGILQISHHVVAECNNILKAKGSKKRYTMADRFSPEKSREMFVLFQSKYNKTNNAERAIRMWHGGINFSKSKTQQYYNKVKRFLRN</sequence>
<dbReference type="InterPro" id="IPR023346">
    <property type="entry name" value="Lysozyme-like_dom_sf"/>
</dbReference>
<dbReference type="EMBL" id="AFPY01000127">
    <property type="protein sequence ID" value="EGQ12683.1"/>
    <property type="molecule type" value="Genomic_DNA"/>
</dbReference>
<organism evidence="3 4">
    <name type="scientific">Prevotella pallens ATCC 700821</name>
    <dbReference type="NCBI Taxonomy" id="997353"/>
    <lineage>
        <taxon>Bacteria</taxon>
        <taxon>Pseudomonadati</taxon>
        <taxon>Bacteroidota</taxon>
        <taxon>Bacteroidia</taxon>
        <taxon>Bacteroidales</taxon>
        <taxon>Prevotellaceae</taxon>
        <taxon>Prevotella</taxon>
    </lineage>
</organism>
<dbReference type="InterPro" id="IPR008258">
    <property type="entry name" value="Transglycosylase_SLT_dom_1"/>
</dbReference>
<dbReference type="RefSeq" id="WP_006046301.1">
    <property type="nucleotide sequence ID" value="NZ_GL982514.1"/>
</dbReference>
<dbReference type="Proteomes" id="UP000004123">
    <property type="component" value="Unassembled WGS sequence"/>
</dbReference>
<feature type="signal peptide" evidence="1">
    <location>
        <begin position="1"/>
        <end position="22"/>
    </location>
</feature>
<dbReference type="SUPFAM" id="SSF53955">
    <property type="entry name" value="Lysozyme-like"/>
    <property type="match status" value="1"/>
</dbReference>
<evidence type="ECO:0000313" key="3">
    <source>
        <dbReference type="EMBL" id="EGQ12683.1"/>
    </source>
</evidence>
<protein>
    <recommendedName>
        <fullName evidence="2">Transglycosylase SLT domain-containing protein</fullName>
    </recommendedName>
</protein>